<dbReference type="InterPro" id="IPR025528">
    <property type="entry name" value="BrnA_antitoxin"/>
</dbReference>
<dbReference type="Proteomes" id="UP000218327">
    <property type="component" value="Unassembled WGS sequence"/>
</dbReference>
<dbReference type="EMBL" id="NVVJ01000118">
    <property type="protein sequence ID" value="PCJ16550.1"/>
    <property type="molecule type" value="Genomic_DNA"/>
</dbReference>
<organism evidence="1 2">
    <name type="scientific">SAR86 cluster bacterium</name>
    <dbReference type="NCBI Taxonomy" id="2030880"/>
    <lineage>
        <taxon>Bacteria</taxon>
        <taxon>Pseudomonadati</taxon>
        <taxon>Pseudomonadota</taxon>
        <taxon>Gammaproteobacteria</taxon>
        <taxon>SAR86 cluster</taxon>
    </lineage>
</organism>
<dbReference type="AlphaFoldDB" id="A0A2A5ABV4"/>
<sequence>MRKSYDFSSSVTNPYARRLKKQITIRLDEDTIEYFKELAEAKGIPYQSLINLYLRDCAQTHRDLKLQWN</sequence>
<gene>
    <name evidence="1" type="ORF">COA96_18380</name>
</gene>
<comment type="caution">
    <text evidence="1">The sequence shown here is derived from an EMBL/GenBank/DDBJ whole genome shotgun (WGS) entry which is preliminary data.</text>
</comment>
<proteinExistence type="predicted"/>
<evidence type="ECO:0000313" key="1">
    <source>
        <dbReference type="EMBL" id="PCJ16550.1"/>
    </source>
</evidence>
<evidence type="ECO:0000313" key="2">
    <source>
        <dbReference type="Proteomes" id="UP000218327"/>
    </source>
</evidence>
<dbReference type="Pfam" id="PF14384">
    <property type="entry name" value="BrnA_antitoxin"/>
    <property type="match status" value="1"/>
</dbReference>
<name>A0A2A5ABV4_9GAMM</name>
<accession>A0A2A5ABV4</accession>
<protein>
    <submittedName>
        <fullName evidence="1">Antitoxin</fullName>
    </submittedName>
</protein>
<reference evidence="2" key="1">
    <citation type="submission" date="2017-08" db="EMBL/GenBank/DDBJ databases">
        <title>A dynamic microbial community with high functional redundancy inhabits the cold, oxic subseafloor aquifer.</title>
        <authorList>
            <person name="Tully B.J."/>
            <person name="Wheat C.G."/>
            <person name="Glazer B.T."/>
            <person name="Huber J.A."/>
        </authorList>
    </citation>
    <scope>NUCLEOTIDE SEQUENCE [LARGE SCALE GENOMIC DNA]</scope>
</reference>